<dbReference type="Proteomes" id="UP001516023">
    <property type="component" value="Unassembled WGS sequence"/>
</dbReference>
<dbReference type="Pfam" id="PF08531">
    <property type="entry name" value="Bac_rhamnosid_N"/>
    <property type="match status" value="1"/>
</dbReference>
<keyword evidence="2" id="KW-0812">Transmembrane</keyword>
<dbReference type="PANTHER" id="PTHR33307">
    <property type="entry name" value="ALPHA-RHAMNOSIDASE (EUROFUNG)"/>
    <property type="match status" value="1"/>
</dbReference>
<evidence type="ECO:0000256" key="1">
    <source>
        <dbReference type="SAM" id="Coils"/>
    </source>
</evidence>
<dbReference type="InterPro" id="IPR013737">
    <property type="entry name" value="Bac_rhamnosid_N"/>
</dbReference>
<keyword evidence="1" id="KW-0175">Coiled coil</keyword>
<sequence length="717" mass="80492">MAAAQPTTPRPRAVLTFTRLIELLSLFTILVLFVLAFIVNQHAQLLLDPSTTAQKEQTQLQSVPPPPRSSKRIKNEISNLEKELEKVAADAMGMAEDIRTAMDIQKHSKGQTSLEGEAAFREREPKKWWVRRDPYPSFANAIKSSTSEGGAIIPVNLSVNHLQIVHRAPGSPNDNEQLHEEFLPVVLKDDIEFRWRSQSRAGSPASDIKQTTAYRIVVRVAHSQKVDDEGVWIWDSRRIETSGLPDVVKCTSKLIEAGSILEWKVMVWDASNRQSSSEWTKFAVGPENDEWTAKWITHPVDMNSWSKGDAGAFWLDKNIEAQEVACDNWNKRKQLPIFRAQVPHLEKVRTALLVVSGLGSFRTSLDGIPLSSSGPLDPPLTDFAQRVSYRGYDITPFLKDGQSHVIGIAAGSGWWDHRPIKGSFIRLFYFPHGPNTITAQVFVTYESGKREVLIPTGGGSEGWQVTKGHLRESSLFSGEYIDLGVMSTLDGWDTPSKWSEISSSGNKETWTKPTLYESDTTLELWRYQLHVKATAKRKDNRPSIPENKVAPIGKLVPHEAPPVLPMNRIYPDEIYSLGDGRWMIDFGVGFSGMVRFDEGLPDPIVPDRYPRGHSVSTLSEHEAFITVVYGERLELTTGGECSFNNIALLIAFQQTSWILCLNIILATNPTLFQISICLWLPEWDFMTVVPSTNPNQQEMLKAKVVYAIQKITSKPDH</sequence>
<keyword evidence="2" id="KW-0472">Membrane</keyword>
<dbReference type="Gene3D" id="2.60.120.260">
    <property type="entry name" value="Galactose-binding domain-like"/>
    <property type="match status" value="1"/>
</dbReference>
<accession>A0ABD3PVS6</accession>
<dbReference type="InterPro" id="IPR016007">
    <property type="entry name" value="Alpha_rhamnosid"/>
</dbReference>
<evidence type="ECO:0000313" key="4">
    <source>
        <dbReference type="EMBL" id="KAL3792117.1"/>
    </source>
</evidence>
<dbReference type="AlphaFoldDB" id="A0ABD3PVS6"/>
<keyword evidence="2" id="KW-1133">Transmembrane helix</keyword>
<proteinExistence type="predicted"/>
<evidence type="ECO:0000313" key="5">
    <source>
        <dbReference type="Proteomes" id="UP001516023"/>
    </source>
</evidence>
<keyword evidence="5" id="KW-1185">Reference proteome</keyword>
<name>A0ABD3PVS6_9STRA</name>
<dbReference type="Gene3D" id="2.60.40.10">
    <property type="entry name" value="Immunoglobulins"/>
    <property type="match status" value="1"/>
</dbReference>
<comment type="caution">
    <text evidence="4">The sequence shown here is derived from an EMBL/GenBank/DDBJ whole genome shotgun (WGS) entry which is preliminary data.</text>
</comment>
<gene>
    <name evidence="4" type="ORF">HJC23_013391</name>
</gene>
<reference evidence="4 5" key="1">
    <citation type="journal article" date="2020" name="G3 (Bethesda)">
        <title>Improved Reference Genome for Cyclotella cryptica CCMP332, a Model for Cell Wall Morphogenesis, Salinity Adaptation, and Lipid Production in Diatoms (Bacillariophyta).</title>
        <authorList>
            <person name="Roberts W.R."/>
            <person name="Downey K.M."/>
            <person name="Ruck E.C."/>
            <person name="Traller J.C."/>
            <person name="Alverson A.J."/>
        </authorList>
    </citation>
    <scope>NUCLEOTIDE SEQUENCE [LARGE SCALE GENOMIC DNA]</scope>
    <source>
        <strain evidence="4 5">CCMP332</strain>
    </source>
</reference>
<feature type="transmembrane region" description="Helical" evidence="2">
    <location>
        <begin position="20"/>
        <end position="39"/>
    </location>
</feature>
<dbReference type="EMBL" id="JABMIG020000105">
    <property type="protein sequence ID" value="KAL3792117.1"/>
    <property type="molecule type" value="Genomic_DNA"/>
</dbReference>
<organism evidence="4 5">
    <name type="scientific">Cyclotella cryptica</name>
    <dbReference type="NCBI Taxonomy" id="29204"/>
    <lineage>
        <taxon>Eukaryota</taxon>
        <taxon>Sar</taxon>
        <taxon>Stramenopiles</taxon>
        <taxon>Ochrophyta</taxon>
        <taxon>Bacillariophyta</taxon>
        <taxon>Coscinodiscophyceae</taxon>
        <taxon>Thalassiosirophycidae</taxon>
        <taxon>Stephanodiscales</taxon>
        <taxon>Stephanodiscaceae</taxon>
        <taxon>Cyclotella</taxon>
    </lineage>
</organism>
<evidence type="ECO:0000256" key="2">
    <source>
        <dbReference type="SAM" id="Phobius"/>
    </source>
</evidence>
<feature type="domain" description="Bacterial alpha-L-rhamnosidase N-terminal" evidence="3">
    <location>
        <begin position="347"/>
        <end position="502"/>
    </location>
</feature>
<dbReference type="InterPro" id="IPR013783">
    <property type="entry name" value="Ig-like_fold"/>
</dbReference>
<evidence type="ECO:0000259" key="3">
    <source>
        <dbReference type="Pfam" id="PF08531"/>
    </source>
</evidence>
<feature type="coiled-coil region" evidence="1">
    <location>
        <begin position="70"/>
        <end position="97"/>
    </location>
</feature>
<protein>
    <recommendedName>
        <fullName evidence="3">Bacterial alpha-L-rhamnosidase N-terminal domain-containing protein</fullName>
    </recommendedName>
</protein>
<dbReference type="PANTHER" id="PTHR33307:SF11">
    <property type="entry name" value="ALPHA-L-RHAMNOSIDASE"/>
    <property type="match status" value="1"/>
</dbReference>